<evidence type="ECO:0000313" key="1">
    <source>
        <dbReference type="EMBL" id="GIU34467.1"/>
    </source>
</evidence>
<organism evidence="1 2">
    <name type="scientific">Shewanella colwelliana</name>
    <name type="common">Alteromonas colwelliana</name>
    <dbReference type="NCBI Taxonomy" id="23"/>
    <lineage>
        <taxon>Bacteria</taxon>
        <taxon>Pseudomonadati</taxon>
        <taxon>Pseudomonadota</taxon>
        <taxon>Gammaproteobacteria</taxon>
        <taxon>Alteromonadales</taxon>
        <taxon>Shewanellaceae</taxon>
        <taxon>Shewanella</taxon>
    </lineage>
</organism>
<gene>
    <name evidence="1" type="ORF">TUM3794_00810</name>
</gene>
<dbReference type="Proteomes" id="UP000773469">
    <property type="component" value="Unassembled WGS sequence"/>
</dbReference>
<proteinExistence type="predicted"/>
<comment type="caution">
    <text evidence="1">The sequence shown here is derived from an EMBL/GenBank/DDBJ whole genome shotgun (WGS) entry which is preliminary data.</text>
</comment>
<sequence>MGAERCLGGAVAATSYQGKEACSKVTSVSQLLIVAAASLLSQSSLANPSREVSPVVDTGATPTDTALDADAYTNQVSPKVDVAMVYYQERDRVTVAEGIFKLSQNFGDKDKLVTKLALDTITGASANGAVTQQQVQTFTRPSGTGVYQARPGETPLDDTFKDTRLQLSSTWVHTPSAGTLTTLGGYLSREYDYTSIGLNGGGQWSFNKGNTQANLAGGYFYDIANPVGGRPAPMSEMVFRQDFDSEAAFKAEFDKTRQSGSESKQTLDISLGLTQTVNKYWLMQINYGVSYVSGYMTDPYKVLSRINSDGHAVGYHYEHRPDKRLKQSLYVMGKRALTYGVFDLSYRYSIDDWSIDSHTLESRYRVNLTTRSFVQLHLRAYQQTAAKFYRLYLRDDQALPQYGSADYRLGAIDSYTIGLKYGQRLKDGTLATFRLEYYQQRPQNSGFDLVGQLRRFDQFPNNDAIIAQLGFSF</sequence>
<evidence type="ECO:0000313" key="2">
    <source>
        <dbReference type="Proteomes" id="UP000773469"/>
    </source>
</evidence>
<evidence type="ECO:0008006" key="3">
    <source>
        <dbReference type="Google" id="ProtNLM"/>
    </source>
</evidence>
<keyword evidence="2" id="KW-1185">Reference proteome</keyword>
<dbReference type="EMBL" id="BPEU01000001">
    <property type="protein sequence ID" value="GIU34467.1"/>
    <property type="molecule type" value="Genomic_DNA"/>
</dbReference>
<protein>
    <recommendedName>
        <fullName evidence="3">DUF3570 domain-containing protein</fullName>
    </recommendedName>
</protein>
<dbReference type="InterPro" id="IPR021953">
    <property type="entry name" value="DUF3570"/>
</dbReference>
<accession>A0ABQ4NTW4</accession>
<reference evidence="1 2" key="1">
    <citation type="submission" date="2021-05" db="EMBL/GenBank/DDBJ databases">
        <title>Molecular characterization for Shewanella algae harboring chromosomal blaOXA-55-like strains isolated from clinical and environment sample.</title>
        <authorList>
            <person name="Ohama Y."/>
            <person name="Aoki K."/>
            <person name="Harada S."/>
            <person name="Moriya K."/>
            <person name="Ishii Y."/>
            <person name="Tateda K."/>
        </authorList>
    </citation>
    <scope>NUCLEOTIDE SEQUENCE [LARGE SCALE GENOMIC DNA]</scope>
    <source>
        <strain evidence="1 2">MBTL60-118</strain>
    </source>
</reference>
<dbReference type="Pfam" id="PF12094">
    <property type="entry name" value="DUF3570"/>
    <property type="match status" value="1"/>
</dbReference>
<name>A0ABQ4NTW4_SHECO</name>